<name>A0A078KY14_9GAMM</name>
<keyword evidence="1" id="KW-0732">Signal</keyword>
<dbReference type="AlphaFoldDB" id="A0A078KY14"/>
<keyword evidence="3" id="KW-1185">Reference proteome</keyword>
<dbReference type="eggNOG" id="COG2706">
    <property type="taxonomic scope" value="Bacteria"/>
</dbReference>
<gene>
    <name evidence="2" type="ORF">BN59_03623</name>
</gene>
<sequence length="677" mass="71063">MKKRLFMWKMLIGLLAYTSISISQAGIPVWTFNPLTNTAVSVPANDKAVIQYQVINQSARFHTLVMESTIPGITPVVTDCDPRCNGSFCLPTRNSSCTLTFNIDGSQLASNLAIIPRFCEMGNPQMCYGPSQPLSITLTPAEVSVGGMITGLAGNLTLLLNGKDPFITNTDGSYSFANRLPVGSTYQVSIASQPGHQFCTLKTPSGVVNTAADIVVDVNCNTYSFDLGGSLTLPANTGPVLLSNNDGQVLSLSAAGNFVFPNKIAEAAPYEVHVTNPSGLICEVYNGKGTMGHGDVLNVSVVCAHSGYSVGGTVTNLTGTVTLTLNGEESITLDSNGPITTSAQNDVSFAFSQRIPNDNPYTVTVQSSSADEECVCTSICSGTSTGGAPVSVNIACEPVTTTQLSVAPTATIPVTSDRSLSQSITITNIGTADALDVFVDFPSEWSGVEETVPFDCNRIPPNGSCTVSFSSTIPYVARSGILVSGHNIVQPPTIALAFTIQDYLVWQVAINDLGVMQAQVIDNDDFILTPWGSASLATGATSKLDGFANTKTIFLAETAAGVTSSAGVSCYTSRNGGASVGEWYLPAICQLGGARQNAKCENLMKIANINSNLVQGKNFGNFVAAPGQPPTFYWSSTEVSTNMAWFESFKVSGTSPQISASKIIPVLARCARTMGIP</sequence>
<evidence type="ECO:0000313" key="2">
    <source>
        <dbReference type="EMBL" id="CDZ79305.1"/>
    </source>
</evidence>
<reference evidence="2 3" key="1">
    <citation type="submission" date="2014-06" db="EMBL/GenBank/DDBJ databases">
        <authorList>
            <person name="Urmite Genomes Urmite Genomes"/>
        </authorList>
    </citation>
    <scope>NUCLEOTIDE SEQUENCE [LARGE SCALE GENOMIC DNA]</scope>
</reference>
<organism evidence="2 3">
    <name type="scientific">Legionella massiliensis</name>
    <dbReference type="NCBI Taxonomy" id="1034943"/>
    <lineage>
        <taxon>Bacteria</taxon>
        <taxon>Pseudomonadati</taxon>
        <taxon>Pseudomonadota</taxon>
        <taxon>Gammaproteobacteria</taxon>
        <taxon>Legionellales</taxon>
        <taxon>Legionellaceae</taxon>
        <taxon>Legionella</taxon>
    </lineage>
</organism>
<proteinExistence type="predicted"/>
<dbReference type="Proteomes" id="UP000044071">
    <property type="component" value="Unassembled WGS sequence"/>
</dbReference>
<feature type="chain" id="PRO_5009744090" description="DUF1566 domain-containing protein" evidence="1">
    <location>
        <begin position="26"/>
        <end position="677"/>
    </location>
</feature>
<feature type="signal peptide" evidence="1">
    <location>
        <begin position="1"/>
        <end position="25"/>
    </location>
</feature>
<evidence type="ECO:0000313" key="3">
    <source>
        <dbReference type="Proteomes" id="UP000044071"/>
    </source>
</evidence>
<evidence type="ECO:0008006" key="4">
    <source>
        <dbReference type="Google" id="ProtNLM"/>
    </source>
</evidence>
<dbReference type="EMBL" id="CCSB01000004">
    <property type="protein sequence ID" value="CDZ79305.1"/>
    <property type="molecule type" value="Genomic_DNA"/>
</dbReference>
<dbReference type="STRING" id="1034943.BN59_03623"/>
<accession>A0A078KY14</accession>
<protein>
    <recommendedName>
        <fullName evidence="4">DUF1566 domain-containing protein</fullName>
    </recommendedName>
</protein>
<dbReference type="RefSeq" id="WP_141650511.1">
    <property type="nucleotide sequence ID" value="NZ_CCVW01000004.1"/>
</dbReference>
<evidence type="ECO:0000256" key="1">
    <source>
        <dbReference type="SAM" id="SignalP"/>
    </source>
</evidence>